<feature type="compositionally biased region" description="Gly residues" evidence="1">
    <location>
        <begin position="233"/>
        <end position="244"/>
    </location>
</feature>
<sequence length="244" mass="24417">MSRPPENENGVSGANAANNAAGAPAAHGARREGDEPVVPPIVYHPQAEETPAYDEYADPATAHGWQNAYDVTRELPPVAAGAEDRRRVGGDRTSDGHRAGGRRSRRKPRALPSRRVVVAAGAVGAVSLAAVMAGFAFGPSDGGGRGNEDRTSPTAGDSASPTDARSSGGAPVARSSDGGEPSRTGDPSNSASLDPTGDETEDPSAKSPTTPSAPATPTATTSPRGPGNSDGNPGRGQGGTKGPK</sequence>
<keyword evidence="2" id="KW-1133">Transmembrane helix</keyword>
<feature type="region of interest" description="Disordered" evidence="1">
    <location>
        <begin position="1"/>
        <end position="115"/>
    </location>
</feature>
<dbReference type="EMBL" id="CP066831">
    <property type="protein sequence ID" value="QQM41100.1"/>
    <property type="molecule type" value="Genomic_DNA"/>
</dbReference>
<accession>A0A7T7I4W4</accession>
<evidence type="ECO:0000256" key="1">
    <source>
        <dbReference type="SAM" id="MobiDB-lite"/>
    </source>
</evidence>
<dbReference type="AlphaFoldDB" id="A0A7T7I4W4"/>
<proteinExistence type="predicted"/>
<gene>
    <name evidence="3" type="ORF">JEQ17_17535</name>
</gene>
<keyword evidence="2" id="KW-0812">Transmembrane</keyword>
<dbReference type="Proteomes" id="UP000595636">
    <property type="component" value="Chromosome"/>
</dbReference>
<name>A0A7T7I4W4_9ACTN</name>
<reference evidence="3 4" key="1">
    <citation type="submission" date="2020-12" db="EMBL/GenBank/DDBJ databases">
        <title>A novel species.</title>
        <authorList>
            <person name="Li K."/>
        </authorList>
    </citation>
    <scope>NUCLEOTIDE SEQUENCE [LARGE SCALE GENOMIC DNA]</scope>
    <source>
        <strain evidence="3 4">ZYC-3</strain>
    </source>
</reference>
<feature type="transmembrane region" description="Helical" evidence="2">
    <location>
        <begin position="116"/>
        <end position="137"/>
    </location>
</feature>
<feature type="compositionally biased region" description="Basic residues" evidence="1">
    <location>
        <begin position="99"/>
        <end position="109"/>
    </location>
</feature>
<dbReference type="RefSeq" id="WP_200396122.1">
    <property type="nucleotide sequence ID" value="NZ_CP066831.1"/>
</dbReference>
<keyword evidence="4" id="KW-1185">Reference proteome</keyword>
<keyword evidence="2" id="KW-0472">Membrane</keyword>
<protein>
    <submittedName>
        <fullName evidence="3">Uncharacterized protein</fullName>
    </submittedName>
</protein>
<evidence type="ECO:0000256" key="2">
    <source>
        <dbReference type="SAM" id="Phobius"/>
    </source>
</evidence>
<evidence type="ECO:0000313" key="3">
    <source>
        <dbReference type="EMBL" id="QQM41100.1"/>
    </source>
</evidence>
<feature type="compositionally biased region" description="Low complexity" evidence="1">
    <location>
        <begin position="205"/>
        <end position="223"/>
    </location>
</feature>
<feature type="region of interest" description="Disordered" evidence="1">
    <location>
        <begin position="135"/>
        <end position="244"/>
    </location>
</feature>
<feature type="compositionally biased region" description="Basic and acidic residues" evidence="1">
    <location>
        <begin position="82"/>
        <end position="98"/>
    </location>
</feature>
<feature type="compositionally biased region" description="Polar residues" evidence="1">
    <location>
        <begin position="152"/>
        <end position="165"/>
    </location>
</feature>
<feature type="compositionally biased region" description="Low complexity" evidence="1">
    <location>
        <begin position="9"/>
        <end position="27"/>
    </location>
</feature>
<organism evidence="3 4">
    <name type="scientific">Streptomyces liliifuscus</name>
    <dbReference type="NCBI Taxonomy" id="2797636"/>
    <lineage>
        <taxon>Bacteria</taxon>
        <taxon>Bacillati</taxon>
        <taxon>Actinomycetota</taxon>
        <taxon>Actinomycetes</taxon>
        <taxon>Kitasatosporales</taxon>
        <taxon>Streptomycetaceae</taxon>
        <taxon>Streptomyces</taxon>
    </lineage>
</organism>
<dbReference type="KEGG" id="slf:JEQ17_17535"/>
<evidence type="ECO:0000313" key="4">
    <source>
        <dbReference type="Proteomes" id="UP000595636"/>
    </source>
</evidence>